<evidence type="ECO:0000313" key="1">
    <source>
        <dbReference type="EMBL" id="OLN96476.1"/>
    </source>
</evidence>
<dbReference type="Proteomes" id="UP000186583">
    <property type="component" value="Unassembled WGS sequence"/>
</dbReference>
<sequence length="288" mass="31929">MSYSDQKSSEAYMGNPPPYYRHNDEVPQYHTPRFNDAATDSRTLIPATSKFPPTFNCYYTWKLKQVYYLGPSSEDPQYAIAYDYKLFSKKESLHLHNGPTNKAPILATVSRKALGWHDKATITLHGDNGEERTIAFEKPEDASWTSWSKSQVRAFRFRVHKDGEEEEFQWRTSNGNEIKELAGHSSGWKLVRVGLPEPSAGGARKERDLGVTSDGQEVVAVLAHNMSFSMSKGYKFAFMGTGLTGTLGAEWETTAVLSGFWLWWLSLSNSTTSASSASAASAAAAAAT</sequence>
<evidence type="ECO:0000313" key="2">
    <source>
        <dbReference type="Proteomes" id="UP000186583"/>
    </source>
</evidence>
<dbReference type="EMBL" id="MPGH01000017">
    <property type="protein sequence ID" value="OLN96476.1"/>
    <property type="molecule type" value="Genomic_DNA"/>
</dbReference>
<comment type="caution">
    <text evidence="1">The sequence shown here is derived from an EMBL/GenBank/DDBJ whole genome shotgun (WGS) entry which is preliminary data.</text>
</comment>
<accession>A0A1Q8S521</accession>
<proteinExistence type="predicted"/>
<dbReference type="OrthoDB" id="3431997at2759"/>
<name>A0A1Q8S521_9PEZI</name>
<dbReference type="AlphaFoldDB" id="A0A1Q8S521"/>
<keyword evidence="2" id="KW-1185">Reference proteome</keyword>
<reference evidence="1 2" key="1">
    <citation type="submission" date="2016-11" db="EMBL/GenBank/DDBJ databases">
        <title>Draft Genome Assembly of Colletotrichum chlorophyti a pathogen of herbaceous plants.</title>
        <authorList>
            <person name="Gan P."/>
            <person name="Narusaka M."/>
            <person name="Tsushima A."/>
            <person name="Narusaka Y."/>
            <person name="Takano Y."/>
            <person name="Shirasu K."/>
        </authorList>
    </citation>
    <scope>NUCLEOTIDE SEQUENCE [LARGE SCALE GENOMIC DNA]</scope>
    <source>
        <strain evidence="1 2">NTL11</strain>
    </source>
</reference>
<gene>
    <name evidence="1" type="ORF">CCHL11_00844</name>
</gene>
<protein>
    <submittedName>
        <fullName evidence="1">Uncharacterized protein</fullName>
    </submittedName>
</protein>
<organism evidence="1 2">
    <name type="scientific">Colletotrichum chlorophyti</name>
    <dbReference type="NCBI Taxonomy" id="708187"/>
    <lineage>
        <taxon>Eukaryota</taxon>
        <taxon>Fungi</taxon>
        <taxon>Dikarya</taxon>
        <taxon>Ascomycota</taxon>
        <taxon>Pezizomycotina</taxon>
        <taxon>Sordariomycetes</taxon>
        <taxon>Hypocreomycetidae</taxon>
        <taxon>Glomerellales</taxon>
        <taxon>Glomerellaceae</taxon>
        <taxon>Colletotrichum</taxon>
    </lineage>
</organism>